<gene>
    <name evidence="1" type="ORF">PBAH0796_LOCUS1221</name>
</gene>
<organism evidence="1">
    <name type="scientific">Pyrodinium bahamense</name>
    <dbReference type="NCBI Taxonomy" id="73915"/>
    <lineage>
        <taxon>Eukaryota</taxon>
        <taxon>Sar</taxon>
        <taxon>Alveolata</taxon>
        <taxon>Dinophyceae</taxon>
        <taxon>Gonyaulacales</taxon>
        <taxon>Pyrocystaceae</taxon>
        <taxon>Pyrodinium</taxon>
    </lineage>
</organism>
<reference evidence="1" key="1">
    <citation type="submission" date="2021-01" db="EMBL/GenBank/DDBJ databases">
        <authorList>
            <person name="Corre E."/>
            <person name="Pelletier E."/>
            <person name="Niang G."/>
            <person name="Scheremetjew M."/>
            <person name="Finn R."/>
            <person name="Kale V."/>
            <person name="Holt S."/>
            <person name="Cochrane G."/>
            <person name="Meng A."/>
            <person name="Brown T."/>
            <person name="Cohen L."/>
        </authorList>
    </citation>
    <scope>NUCLEOTIDE SEQUENCE</scope>
    <source>
        <strain evidence="1">Pbaha01</strain>
    </source>
</reference>
<proteinExistence type="predicted"/>
<dbReference type="EMBL" id="HBEG01002259">
    <property type="protein sequence ID" value="CAD8345483.1"/>
    <property type="molecule type" value="Transcribed_RNA"/>
</dbReference>
<sequence>MEALCGLFDAVACVGELLGRGGEKEEELETLVGTVESVSQSVRTFAADLDASERDAVFNSNQVFPQLAKHLRQCDEVISKYRRTSSISQQQLEDHGDSKPMLSSLKRGLLKSTRTFNEGLEVLSGKLGSFGAGLLRLPEDELAIIRQSSLELARLVPQLNLAISVFTLRGQKRLASPAWTNQLPLKVSRLEAPAPGGDAAAGLSASDEAAKEAAPLLRLQLVSDHAASRTCTLPALTTQELRPISSASSSSVDSAIGTAAEGTARLVFGRQELKDKIPKSFTLSASNGQAPQPVSRYISRDMFVLDIQRDPPKPEQQDTMDFPTLQFGAPEDFGPTLALGSDTTTGPTTQIDSAVGPSLATVSGLSANGLHLRKAGQTVWRWASKEQREELRHGDRIALLLESPPGSCVPGPPRDLGAEEAQCLMGLELQRP</sequence>
<accession>A0A7R9ZVW3</accession>
<evidence type="ECO:0000313" key="1">
    <source>
        <dbReference type="EMBL" id="CAD8345483.1"/>
    </source>
</evidence>
<dbReference type="AlphaFoldDB" id="A0A7R9ZVW3"/>
<name>A0A7R9ZVW3_9DINO</name>
<protein>
    <submittedName>
        <fullName evidence="1">Uncharacterized protein</fullName>
    </submittedName>
</protein>